<reference evidence="1 2" key="1">
    <citation type="journal article" date="2012" name="J. Bacteriol.">
        <title>Complete Genome Sequence of the Naphthalene-Degrading Pseudomonas putida Strain ND6.</title>
        <authorList>
            <person name="Li S."/>
            <person name="Zhao H."/>
            <person name="Li Y."/>
            <person name="Niu S."/>
            <person name="Cai B."/>
        </authorList>
    </citation>
    <scope>NUCLEOTIDE SEQUENCE [LARGE SCALE GENOMIC DNA]</scope>
    <source>
        <strain evidence="1 2">ND6</strain>
    </source>
</reference>
<proteinExistence type="predicted"/>
<dbReference type="EMBL" id="CP003588">
    <property type="protein sequence ID" value="AFK69266.1"/>
    <property type="molecule type" value="Genomic_DNA"/>
</dbReference>
<gene>
    <name evidence="1" type="ORF">YSA_04603</name>
</gene>
<dbReference type="Proteomes" id="UP000005268">
    <property type="component" value="Chromosome"/>
</dbReference>
<accession>I3UUU5</accession>
<dbReference type="AlphaFoldDB" id="I3UUU5"/>
<organism evidence="1 2">
    <name type="scientific">Pseudomonas putida ND6</name>
    <dbReference type="NCBI Taxonomy" id="231023"/>
    <lineage>
        <taxon>Bacteria</taxon>
        <taxon>Pseudomonadati</taxon>
        <taxon>Pseudomonadota</taxon>
        <taxon>Gammaproteobacteria</taxon>
        <taxon>Pseudomonadales</taxon>
        <taxon>Pseudomonadaceae</taxon>
        <taxon>Pseudomonas</taxon>
    </lineage>
</organism>
<dbReference type="HOGENOM" id="CLU_2827963_0_0_6"/>
<dbReference type="KEGG" id="ppi:YSA_04603"/>
<name>I3UUU5_PSEPU</name>
<sequence length="66" mass="7028">MMGLAAGRQYVRVSDLDPVHAVARHTVGLAVQLAAKVCQLHGFILQGAVGKQQYRVCAGGLHSFIL</sequence>
<evidence type="ECO:0000313" key="2">
    <source>
        <dbReference type="Proteomes" id="UP000005268"/>
    </source>
</evidence>
<protein>
    <submittedName>
        <fullName evidence="1">Uncharacterized protein</fullName>
    </submittedName>
</protein>
<evidence type="ECO:0000313" key="1">
    <source>
        <dbReference type="EMBL" id="AFK69266.1"/>
    </source>
</evidence>